<reference evidence="2" key="1">
    <citation type="journal article" date="2019" name="Sci. Rep.">
        <title>Draft genome of Tanacetum cinerariifolium, the natural source of mosquito coil.</title>
        <authorList>
            <person name="Yamashiro T."/>
            <person name="Shiraishi A."/>
            <person name="Satake H."/>
            <person name="Nakayama K."/>
        </authorList>
    </citation>
    <scope>NUCLEOTIDE SEQUENCE</scope>
</reference>
<accession>A0A699VQK7</accession>
<gene>
    <name evidence="2" type="ORF">Tci_907677</name>
</gene>
<dbReference type="AlphaFoldDB" id="A0A699VQK7"/>
<protein>
    <submittedName>
        <fullName evidence="2">Uncharacterized protein</fullName>
    </submittedName>
</protein>
<evidence type="ECO:0000313" key="2">
    <source>
        <dbReference type="EMBL" id="GFD35708.1"/>
    </source>
</evidence>
<feature type="non-terminal residue" evidence="2">
    <location>
        <position position="1"/>
    </location>
</feature>
<sequence>DSDETVKSGAGKDGDEDDDEDDDDDDEEEETAKDDEENKETGKGGDEVRKSGVTQSVEDTHVILTPVNPDDPQESSFMSSFYQAC</sequence>
<dbReference type="EMBL" id="BKCJ011462266">
    <property type="protein sequence ID" value="GFD35708.1"/>
    <property type="molecule type" value="Genomic_DNA"/>
</dbReference>
<name>A0A699VQK7_TANCI</name>
<evidence type="ECO:0000256" key="1">
    <source>
        <dbReference type="SAM" id="MobiDB-lite"/>
    </source>
</evidence>
<feature type="compositionally biased region" description="Basic and acidic residues" evidence="1">
    <location>
        <begin position="39"/>
        <end position="50"/>
    </location>
</feature>
<feature type="compositionally biased region" description="Basic and acidic residues" evidence="1">
    <location>
        <begin position="1"/>
        <end position="13"/>
    </location>
</feature>
<feature type="compositionally biased region" description="Acidic residues" evidence="1">
    <location>
        <begin position="14"/>
        <end position="38"/>
    </location>
</feature>
<proteinExistence type="predicted"/>
<feature type="region of interest" description="Disordered" evidence="1">
    <location>
        <begin position="1"/>
        <end position="85"/>
    </location>
</feature>
<feature type="compositionally biased region" description="Polar residues" evidence="1">
    <location>
        <begin position="74"/>
        <end position="85"/>
    </location>
</feature>
<organism evidence="2">
    <name type="scientific">Tanacetum cinerariifolium</name>
    <name type="common">Dalmatian daisy</name>
    <name type="synonym">Chrysanthemum cinerariifolium</name>
    <dbReference type="NCBI Taxonomy" id="118510"/>
    <lineage>
        <taxon>Eukaryota</taxon>
        <taxon>Viridiplantae</taxon>
        <taxon>Streptophyta</taxon>
        <taxon>Embryophyta</taxon>
        <taxon>Tracheophyta</taxon>
        <taxon>Spermatophyta</taxon>
        <taxon>Magnoliopsida</taxon>
        <taxon>eudicotyledons</taxon>
        <taxon>Gunneridae</taxon>
        <taxon>Pentapetalae</taxon>
        <taxon>asterids</taxon>
        <taxon>campanulids</taxon>
        <taxon>Asterales</taxon>
        <taxon>Asteraceae</taxon>
        <taxon>Asteroideae</taxon>
        <taxon>Anthemideae</taxon>
        <taxon>Anthemidinae</taxon>
        <taxon>Tanacetum</taxon>
    </lineage>
</organism>
<comment type="caution">
    <text evidence="2">The sequence shown here is derived from an EMBL/GenBank/DDBJ whole genome shotgun (WGS) entry which is preliminary data.</text>
</comment>